<feature type="active site" description="Charge relay system" evidence="7">
    <location>
        <position position="281"/>
    </location>
</feature>
<dbReference type="CDD" id="cd04056">
    <property type="entry name" value="Peptidases_S53"/>
    <property type="match status" value="1"/>
</dbReference>
<evidence type="ECO:0000256" key="6">
    <source>
        <dbReference type="ARBA" id="ARBA00023145"/>
    </source>
</evidence>
<dbReference type="Pfam" id="PF00082">
    <property type="entry name" value="Peptidase_S8"/>
    <property type="match status" value="1"/>
</dbReference>
<keyword evidence="1 7" id="KW-0645">Protease</keyword>
<dbReference type="CDD" id="cd11377">
    <property type="entry name" value="Pro-peptidase_S53"/>
    <property type="match status" value="1"/>
</dbReference>
<dbReference type="InterPro" id="IPR030400">
    <property type="entry name" value="Sedolisin_dom"/>
</dbReference>
<dbReference type="SUPFAM" id="SSF54897">
    <property type="entry name" value="Protease propeptides/inhibitors"/>
    <property type="match status" value="1"/>
</dbReference>
<feature type="binding site" evidence="7">
    <location>
        <position position="515"/>
    </location>
    <ligand>
        <name>Ca(2+)</name>
        <dbReference type="ChEBI" id="CHEBI:29108"/>
    </ligand>
</feature>
<feature type="active site" description="Charge relay system" evidence="7">
    <location>
        <position position="277"/>
    </location>
</feature>
<evidence type="ECO:0000256" key="1">
    <source>
        <dbReference type="ARBA" id="ARBA00022670"/>
    </source>
</evidence>
<dbReference type="SUPFAM" id="SSF52743">
    <property type="entry name" value="Subtilisin-like"/>
    <property type="match status" value="1"/>
</dbReference>
<dbReference type="InterPro" id="IPR000209">
    <property type="entry name" value="Peptidase_S8/S53_dom"/>
</dbReference>
<keyword evidence="3 7" id="KW-0378">Hydrolase</keyword>
<evidence type="ECO:0000256" key="5">
    <source>
        <dbReference type="ARBA" id="ARBA00022837"/>
    </source>
</evidence>
<evidence type="ECO:0000313" key="10">
    <source>
        <dbReference type="Proteomes" id="UP000295722"/>
    </source>
</evidence>
<feature type="domain" description="Peptidase S53" evidence="8">
    <location>
        <begin position="205"/>
        <end position="550"/>
    </location>
</feature>
<dbReference type="AlphaFoldDB" id="A0A4R5MFM4"/>
<feature type="binding site" evidence="7">
    <location>
        <position position="530"/>
    </location>
    <ligand>
        <name>Ca(2+)</name>
        <dbReference type="ChEBI" id="CHEBI:29108"/>
    </ligand>
</feature>
<evidence type="ECO:0000256" key="4">
    <source>
        <dbReference type="ARBA" id="ARBA00022825"/>
    </source>
</evidence>
<comment type="cofactor">
    <cofactor evidence="7">
        <name>Ca(2+)</name>
        <dbReference type="ChEBI" id="CHEBI:29108"/>
    </cofactor>
    <text evidence="7">Binds 1 Ca(2+) ion per subunit.</text>
</comment>
<dbReference type="PANTHER" id="PTHR14218:SF15">
    <property type="entry name" value="TRIPEPTIDYL-PEPTIDASE 1"/>
    <property type="match status" value="1"/>
</dbReference>
<dbReference type="GO" id="GO:0008240">
    <property type="term" value="F:tripeptidyl-peptidase activity"/>
    <property type="evidence" value="ECO:0007669"/>
    <property type="project" value="TreeGrafter"/>
</dbReference>
<dbReference type="InterPro" id="IPR015366">
    <property type="entry name" value="S53_propep"/>
</dbReference>
<dbReference type="InterPro" id="IPR036852">
    <property type="entry name" value="Peptidase_S8/S53_dom_sf"/>
</dbReference>
<dbReference type="Gene3D" id="3.40.50.200">
    <property type="entry name" value="Peptidase S8/S53 domain"/>
    <property type="match status" value="1"/>
</dbReference>
<dbReference type="Pfam" id="PF09286">
    <property type="entry name" value="Pro-kuma_activ"/>
    <property type="match status" value="1"/>
</dbReference>
<feature type="binding site" evidence="7">
    <location>
        <position position="528"/>
    </location>
    <ligand>
        <name>Ca(2+)</name>
        <dbReference type="ChEBI" id="CHEBI:29108"/>
    </ligand>
</feature>
<evidence type="ECO:0000259" key="8">
    <source>
        <dbReference type="PROSITE" id="PS51695"/>
    </source>
</evidence>
<evidence type="ECO:0000256" key="7">
    <source>
        <dbReference type="PROSITE-ProRule" id="PRU01032"/>
    </source>
</evidence>
<dbReference type="GO" id="GO:0006508">
    <property type="term" value="P:proteolysis"/>
    <property type="evidence" value="ECO:0007669"/>
    <property type="project" value="UniProtKB-KW"/>
</dbReference>
<dbReference type="SMART" id="SM00944">
    <property type="entry name" value="Pro-kuma_activ"/>
    <property type="match status" value="1"/>
</dbReference>
<dbReference type="EMBL" id="SMRP01000001">
    <property type="protein sequence ID" value="TDG26079.1"/>
    <property type="molecule type" value="Genomic_DNA"/>
</dbReference>
<evidence type="ECO:0000313" key="9">
    <source>
        <dbReference type="EMBL" id="TDG26079.1"/>
    </source>
</evidence>
<dbReference type="OrthoDB" id="9002785at2"/>
<keyword evidence="4 7" id="KW-0720">Serine protease</keyword>
<proteinExistence type="predicted"/>
<name>A0A4R5MFM4_9BURK</name>
<accession>A0A4R5MFM4</accession>
<feature type="active site" description="Charge relay system" evidence="7">
    <location>
        <position position="477"/>
    </location>
</feature>
<dbReference type="GO" id="GO:0004252">
    <property type="term" value="F:serine-type endopeptidase activity"/>
    <property type="evidence" value="ECO:0007669"/>
    <property type="project" value="UniProtKB-UniRule"/>
</dbReference>
<keyword evidence="6" id="KW-0865">Zymogen</keyword>
<evidence type="ECO:0000256" key="3">
    <source>
        <dbReference type="ARBA" id="ARBA00022801"/>
    </source>
</evidence>
<feature type="binding site" evidence="7">
    <location>
        <position position="514"/>
    </location>
    <ligand>
        <name>Ca(2+)</name>
        <dbReference type="ChEBI" id="CHEBI:29108"/>
    </ligand>
</feature>
<sequence length="550" mass="55725">MIRRPVAGSEHPVPTGAQCVGACDPAEHFNVVVILRRQAEPAFRELVERIASGAPGAHPISREQYDQRFGADAADIARVEAFAKAHGLAVVKADPGARRVVLSGTVQQYNAAFGVDLQRFEHQVGKLKQHFRQPTGPVHLPDDLHGIVTAVVGLDSRAKAQAHFRIESTTLATTPAKRPPPVVTATGSGGAVHAPIRAARAVSRSFTPLQLAGLYDFPAGDGKGQCIALIEMGGGYAQSDLDAYFSALGVSPPRVEAVSVDQATNAPNGDPSGPDGEVTLDVEIAGALAPGALIAVYFAPNSEAGFVDAVSAALHDSQRKPSVISISWGAPESVWSQQTLGALNDALQTAVALGVTVCCAAGDSGSSDGVGDGADHVDFPASSPYALGCGGTQLTAANGQITRETVWSSGENGATGGGVSATFALPAWQQGLKLARSSGAAAALAQRGVPDVAADADPSTGYEVHIGGTDTVVGGTSAVAPLWAALIARINASSGKAAGFVNAKLYAQPGAFNDITSGNNGDYAATPGWDACTGLGTPVGTRVAAALGSA</sequence>
<organism evidence="9 10">
    <name type="scientific">Paraburkholderia silviterrae</name>
    <dbReference type="NCBI Taxonomy" id="2528715"/>
    <lineage>
        <taxon>Bacteria</taxon>
        <taxon>Pseudomonadati</taxon>
        <taxon>Pseudomonadota</taxon>
        <taxon>Betaproteobacteria</taxon>
        <taxon>Burkholderiales</taxon>
        <taxon>Burkholderiaceae</taxon>
        <taxon>Paraburkholderia</taxon>
    </lineage>
</organism>
<reference evidence="9 10" key="1">
    <citation type="submission" date="2019-03" db="EMBL/GenBank/DDBJ databases">
        <title>Paraburkholderia sp. 4M-K11, isolated from subtropical forest soil.</title>
        <authorList>
            <person name="Gao Z.-H."/>
            <person name="Qiu L.-H."/>
        </authorList>
    </citation>
    <scope>NUCLEOTIDE SEQUENCE [LARGE SCALE GENOMIC DNA]</scope>
    <source>
        <strain evidence="9 10">4M-K11</strain>
    </source>
</reference>
<keyword evidence="5 7" id="KW-0106">Calcium</keyword>
<gene>
    <name evidence="9" type="ORF">EYW47_01585</name>
</gene>
<dbReference type="PANTHER" id="PTHR14218">
    <property type="entry name" value="PROTEASE S8 TRIPEPTIDYL PEPTIDASE I CLN2"/>
    <property type="match status" value="1"/>
</dbReference>
<protein>
    <submittedName>
        <fullName evidence="9">Peptidase S53</fullName>
    </submittedName>
</protein>
<dbReference type="RefSeq" id="WP_133193132.1">
    <property type="nucleotide sequence ID" value="NZ_JBHUCW010000001.1"/>
</dbReference>
<dbReference type="GO" id="GO:0046872">
    <property type="term" value="F:metal ion binding"/>
    <property type="evidence" value="ECO:0007669"/>
    <property type="project" value="UniProtKB-UniRule"/>
</dbReference>
<dbReference type="Proteomes" id="UP000295722">
    <property type="component" value="Unassembled WGS sequence"/>
</dbReference>
<comment type="caution">
    <text evidence="9">The sequence shown here is derived from an EMBL/GenBank/DDBJ whole genome shotgun (WGS) entry which is preliminary data.</text>
</comment>
<evidence type="ECO:0000256" key="2">
    <source>
        <dbReference type="ARBA" id="ARBA00022723"/>
    </source>
</evidence>
<keyword evidence="10" id="KW-1185">Reference proteome</keyword>
<keyword evidence="2 7" id="KW-0479">Metal-binding</keyword>
<dbReference type="InterPro" id="IPR050819">
    <property type="entry name" value="Tripeptidyl-peptidase_I"/>
</dbReference>
<dbReference type="PROSITE" id="PS51695">
    <property type="entry name" value="SEDOLISIN"/>
    <property type="match status" value="1"/>
</dbReference>